<dbReference type="AlphaFoldDB" id="Q6AGV2"/>
<keyword evidence="2" id="KW-1185">Reference proteome</keyword>
<proteinExistence type="predicted"/>
<protein>
    <submittedName>
        <fullName evidence="1">Uncharacterized protein</fullName>
    </submittedName>
</protein>
<dbReference type="Pfam" id="PF09355">
    <property type="entry name" value="Phage_Gp19"/>
    <property type="match status" value="1"/>
</dbReference>
<evidence type="ECO:0000313" key="2">
    <source>
        <dbReference type="Proteomes" id="UP000001306"/>
    </source>
</evidence>
<evidence type="ECO:0000313" key="1">
    <source>
        <dbReference type="EMBL" id="AAT88393.1"/>
    </source>
</evidence>
<dbReference type="InterPro" id="IPR018963">
    <property type="entry name" value="Mycophage_D29_Gp19"/>
</dbReference>
<gene>
    <name evidence="1" type="ordered locus">Lxx03865</name>
</gene>
<sequence length="144" mass="15905">MPPASPTSSPPWRNRKGAVMFDLADVKDVVDRWRSLTPDEEQIASVLISDASDIIRVRWPDVDHRLEVGSLSTSTPVRIVANMVRRAMLNRGNEGVTQGTEVTGPFTRSETYSNPNNNLYLSAEEVKALDPLGYGPRAKVGWLA</sequence>
<dbReference type="Proteomes" id="UP000001306">
    <property type="component" value="Chromosome"/>
</dbReference>
<dbReference type="EMBL" id="AE016822">
    <property type="protein sequence ID" value="AAT88393.1"/>
    <property type="molecule type" value="Genomic_DNA"/>
</dbReference>
<reference evidence="1 2" key="1">
    <citation type="journal article" date="2004" name="Mol. Plant Microbe Interact.">
        <title>The genome sequence of the Gram-positive sugarcane pathogen Leifsonia xyli subsp. xyli.</title>
        <authorList>
            <person name="Monteiro-Vitorello C.B."/>
            <person name="Camargo L.E.A."/>
            <person name="Van Sluys M.A."/>
            <person name="Kitajima J.P."/>
            <person name="Truffi D."/>
            <person name="do Amaral A.M."/>
            <person name="Harakava R."/>
            <person name="de Oliveira J.C.F."/>
            <person name="Wood D."/>
            <person name="de Oliveira M.C."/>
            <person name="Miyaki C.Y."/>
            <person name="Takita M.A."/>
            <person name="da Silva A.C.R."/>
            <person name="Furlan L.R."/>
            <person name="Carraro D.M."/>
            <person name="Camarotte G."/>
            <person name="Almeida N.F. Jr."/>
            <person name="Carrer H."/>
            <person name="Coutinho L.L."/>
            <person name="El-Dorry H.A."/>
            <person name="Ferro M.I.T."/>
            <person name="Gagliardi P.R."/>
            <person name="Giglioti E."/>
            <person name="Goldman M.H.S."/>
            <person name="Goldman G.H."/>
            <person name="Kimura E.T."/>
            <person name="Ferro E.S."/>
            <person name="Kuramae E.E."/>
            <person name="Lemos E.G.M."/>
            <person name="Lemos M.V.F."/>
            <person name="Mauro S.M.Z."/>
            <person name="Machado M.A."/>
            <person name="Marino C.L."/>
            <person name="Menck C.F."/>
            <person name="Nunes L.R."/>
            <person name="Oliveira R.C."/>
            <person name="Pereira G.G."/>
            <person name="Siqueira W."/>
            <person name="de Souza A.A."/>
            <person name="Tsai S.M."/>
            <person name="Zanca A.S."/>
            <person name="Simpson A.J.G."/>
            <person name="Brumbley S.M."/>
            <person name="Setubal J.C."/>
        </authorList>
    </citation>
    <scope>NUCLEOTIDE SEQUENCE [LARGE SCALE GENOMIC DNA]</scope>
    <source>
        <strain evidence="1 2">CTCB07</strain>
    </source>
</reference>
<dbReference type="KEGG" id="lxx:Lxx03865"/>
<accession>Q6AGV2</accession>
<dbReference type="HOGENOM" id="CLU_1794100_0_0_11"/>
<name>Q6AGV2_LEIXX</name>
<organism evidence="1 2">
    <name type="scientific">Leifsonia xyli subsp. xyli (strain CTCB07)</name>
    <dbReference type="NCBI Taxonomy" id="281090"/>
    <lineage>
        <taxon>Bacteria</taxon>
        <taxon>Bacillati</taxon>
        <taxon>Actinomycetota</taxon>
        <taxon>Actinomycetes</taxon>
        <taxon>Micrococcales</taxon>
        <taxon>Microbacteriaceae</taxon>
        <taxon>Leifsonia</taxon>
    </lineage>
</organism>
<dbReference type="STRING" id="281090.Lxx03865"/>